<organism evidence="3 4">
    <name type="scientific">Niveispirillum lacus</name>
    <dbReference type="NCBI Taxonomy" id="1981099"/>
    <lineage>
        <taxon>Bacteria</taxon>
        <taxon>Pseudomonadati</taxon>
        <taxon>Pseudomonadota</taxon>
        <taxon>Alphaproteobacteria</taxon>
        <taxon>Rhodospirillales</taxon>
        <taxon>Azospirillaceae</taxon>
        <taxon>Niveispirillum</taxon>
    </lineage>
</organism>
<dbReference type="PANTHER" id="PTHR33741:SF5">
    <property type="entry name" value="TRANSMEMBRANE PROTEIN DDB_G0269096-RELATED"/>
    <property type="match status" value="1"/>
</dbReference>
<comment type="caution">
    <text evidence="3">The sequence shown here is derived from an EMBL/GenBank/DDBJ whole genome shotgun (WGS) entry which is preliminary data.</text>
</comment>
<evidence type="ECO:0000313" key="4">
    <source>
        <dbReference type="Proteomes" id="UP000216998"/>
    </source>
</evidence>
<name>A0A255Z893_9PROT</name>
<evidence type="ECO:0000313" key="3">
    <source>
        <dbReference type="EMBL" id="OYQ37641.1"/>
    </source>
</evidence>
<dbReference type="InterPro" id="IPR058581">
    <property type="entry name" value="TM_HPP"/>
</dbReference>
<feature type="transmembrane region" description="Helical" evidence="1">
    <location>
        <begin position="113"/>
        <end position="132"/>
    </location>
</feature>
<protein>
    <submittedName>
        <fullName evidence="3">HPP family protein</fullName>
    </submittedName>
</protein>
<feature type="transmembrane region" description="Helical" evidence="1">
    <location>
        <begin position="49"/>
        <end position="67"/>
    </location>
</feature>
<dbReference type="Pfam" id="PF04982">
    <property type="entry name" value="TM_HPP"/>
    <property type="match status" value="1"/>
</dbReference>
<dbReference type="OrthoDB" id="9811720at2"/>
<feature type="transmembrane region" description="Helical" evidence="1">
    <location>
        <begin position="73"/>
        <end position="92"/>
    </location>
</feature>
<dbReference type="AlphaFoldDB" id="A0A255Z893"/>
<keyword evidence="1" id="KW-0472">Membrane</keyword>
<dbReference type="InterPro" id="IPR007065">
    <property type="entry name" value="HPP"/>
</dbReference>
<sequence length="155" mass="15612">MKGGLGAAVCIGAAGWLAGRTHLPLLLAPFGASAVLLFAQAASPLAQPVNVVGGYLLAGLVTLLAQMTLPADWWVVGLTVGAAITAMSLARLTHPPAGAMPVVVAGSSAMPALELLSIAVAGAAVMVVYAALHHRLPPKFDYPKRPAPAPARVIN</sequence>
<dbReference type="Proteomes" id="UP000216998">
    <property type="component" value="Unassembled WGS sequence"/>
</dbReference>
<keyword evidence="1" id="KW-0812">Transmembrane</keyword>
<dbReference type="EMBL" id="NOXU01000012">
    <property type="protein sequence ID" value="OYQ37641.1"/>
    <property type="molecule type" value="Genomic_DNA"/>
</dbReference>
<dbReference type="PANTHER" id="PTHR33741">
    <property type="entry name" value="TRANSMEMBRANE PROTEIN DDB_G0269096-RELATED"/>
    <property type="match status" value="1"/>
</dbReference>
<evidence type="ECO:0000259" key="2">
    <source>
        <dbReference type="Pfam" id="PF04982"/>
    </source>
</evidence>
<keyword evidence="4" id="KW-1185">Reference proteome</keyword>
<gene>
    <name evidence="3" type="ORF">CHU95_00945</name>
</gene>
<evidence type="ECO:0000256" key="1">
    <source>
        <dbReference type="SAM" id="Phobius"/>
    </source>
</evidence>
<accession>A0A255Z893</accession>
<feature type="domain" description="HPP transmembrane region" evidence="2">
    <location>
        <begin position="4"/>
        <end position="143"/>
    </location>
</feature>
<reference evidence="3 4" key="1">
    <citation type="submission" date="2017-07" db="EMBL/GenBank/DDBJ databases">
        <title>Niveispirillum cyanobacteriorum sp. nov., isolated from cyanobacterial aggregates in a eutrophic lake.</title>
        <authorList>
            <person name="Cai H."/>
        </authorList>
    </citation>
    <scope>NUCLEOTIDE SEQUENCE [LARGE SCALE GENOMIC DNA]</scope>
    <source>
        <strain evidence="4">TH1-14</strain>
    </source>
</reference>
<proteinExistence type="predicted"/>
<keyword evidence="1" id="KW-1133">Transmembrane helix</keyword>